<dbReference type="InterPro" id="IPR002048">
    <property type="entry name" value="EF_hand_dom"/>
</dbReference>
<organism evidence="6 7">
    <name type="scientific">Lymnaea stagnalis</name>
    <name type="common">Great pond snail</name>
    <name type="synonym">Helix stagnalis</name>
    <dbReference type="NCBI Taxonomy" id="6523"/>
    <lineage>
        <taxon>Eukaryota</taxon>
        <taxon>Metazoa</taxon>
        <taxon>Spiralia</taxon>
        <taxon>Lophotrochozoa</taxon>
        <taxon>Mollusca</taxon>
        <taxon>Gastropoda</taxon>
        <taxon>Heterobranchia</taxon>
        <taxon>Euthyneura</taxon>
        <taxon>Panpulmonata</taxon>
        <taxon>Hygrophila</taxon>
        <taxon>Lymnaeoidea</taxon>
        <taxon>Lymnaeidae</taxon>
        <taxon>Lymnaea</taxon>
    </lineage>
</organism>
<comment type="caution">
    <text evidence="6">The sequence shown here is derived from an EMBL/GenBank/DDBJ whole genome shotgun (WGS) entry which is preliminary data.</text>
</comment>
<dbReference type="Gene3D" id="1.10.238.10">
    <property type="entry name" value="EF-hand"/>
    <property type="match status" value="1"/>
</dbReference>
<evidence type="ECO:0000256" key="3">
    <source>
        <dbReference type="ARBA" id="ARBA00023212"/>
    </source>
</evidence>
<dbReference type="Proteomes" id="UP001497497">
    <property type="component" value="Unassembled WGS sequence"/>
</dbReference>
<feature type="compositionally biased region" description="Basic and acidic residues" evidence="4">
    <location>
        <begin position="412"/>
        <end position="425"/>
    </location>
</feature>
<feature type="domain" description="EF-hand" evidence="5">
    <location>
        <begin position="196"/>
        <end position="231"/>
    </location>
</feature>
<evidence type="ECO:0000256" key="2">
    <source>
        <dbReference type="ARBA" id="ARBA00022837"/>
    </source>
</evidence>
<dbReference type="PANTHER" id="PTHR15431:SF9">
    <property type="entry name" value="CENTROSOMAL PROTEIN 43"/>
    <property type="match status" value="1"/>
</dbReference>
<sequence length="518" mass="57721">MSAEEDTELRDLVAQTLEANGILGKLRAELRASVFLALEDQENGQNKSPFADKELRSFLSTKEGMLTANLVQEFLECLNLEFTLAVFKPEIGMNETVKRSDLIKELKIPLSNVSASTPLLTCLLHQHSKQTSTNSGSGDSVQISKVNMKRINLTDKQIEEARKKFEYYDKDGSGAIDKDELRDLFLDMFPNFHRNMLERYVNDEFAAVDKDFNSSIDFDEFLGMYKRLFLLCRTVVSEDVADIVSPTHKPGVKQQATPQQQNKQLSNKSKPDIHNSNPPKIDHSTPKANTSVTGYGSDIEEDPFFDDQPAASVSFNTLSSVPSNSVSPATRRASPYQPSQIPRFQQQSELEKNREYMSDIKTNGTVDKGKKTSGGMSSLNDLPSLTGHSLTGGPPLERAKTPENDSPLNDSDTDKNLREVDKRIVELGLGDTQNDDYEYEDDFSEVSQKSPRNARTDSKPENGSIAEEIDDEEIAEDISGEADDLLRSEKSGFDDLTTDHSISQIDGGFDYMEDPVLP</sequence>
<dbReference type="PANTHER" id="PTHR15431">
    <property type="entry name" value="FGFR1 ONCOGENE PARTNER/LISH DOMAIN-CONTAINING PROTEIN"/>
    <property type="match status" value="1"/>
</dbReference>
<dbReference type="Pfam" id="PF13499">
    <property type="entry name" value="EF-hand_7"/>
    <property type="match status" value="1"/>
</dbReference>
<dbReference type="EMBL" id="CAXITT010000626">
    <property type="protein sequence ID" value="CAL1544508.1"/>
    <property type="molecule type" value="Genomic_DNA"/>
</dbReference>
<keyword evidence="2" id="KW-0106">Calcium</keyword>
<gene>
    <name evidence="6" type="ORF">GSLYS_00018021001</name>
</gene>
<dbReference type="CDD" id="cd00051">
    <property type="entry name" value="EFh"/>
    <property type="match status" value="1"/>
</dbReference>
<protein>
    <recommendedName>
        <fullName evidence="5">EF-hand domain-containing protein</fullName>
    </recommendedName>
</protein>
<keyword evidence="7" id="KW-1185">Reference proteome</keyword>
<feature type="compositionally biased region" description="Acidic residues" evidence="4">
    <location>
        <begin position="433"/>
        <end position="444"/>
    </location>
</feature>
<proteinExistence type="predicted"/>
<dbReference type="InterPro" id="IPR011992">
    <property type="entry name" value="EF-hand-dom_pair"/>
</dbReference>
<dbReference type="InterPro" id="IPR018993">
    <property type="entry name" value="FOP_dimerisation-dom_N"/>
</dbReference>
<evidence type="ECO:0000259" key="5">
    <source>
        <dbReference type="PROSITE" id="PS50222"/>
    </source>
</evidence>
<dbReference type="SMART" id="SM00054">
    <property type="entry name" value="EFh"/>
    <property type="match status" value="2"/>
</dbReference>
<evidence type="ECO:0000256" key="4">
    <source>
        <dbReference type="SAM" id="MobiDB-lite"/>
    </source>
</evidence>
<dbReference type="PROSITE" id="PS50222">
    <property type="entry name" value="EF_HAND_2"/>
    <property type="match status" value="2"/>
</dbReference>
<accession>A0AAV2IHS7</accession>
<feature type="region of interest" description="Disordered" evidence="4">
    <location>
        <begin position="247"/>
        <end position="476"/>
    </location>
</feature>
<dbReference type="Gene3D" id="1.20.960.40">
    <property type="match status" value="1"/>
</dbReference>
<dbReference type="SUPFAM" id="SSF47473">
    <property type="entry name" value="EF-hand"/>
    <property type="match status" value="1"/>
</dbReference>
<keyword evidence="3" id="KW-0206">Cytoskeleton</keyword>
<dbReference type="AlphaFoldDB" id="A0AAV2IHS7"/>
<feature type="compositionally biased region" description="Polar residues" evidence="4">
    <location>
        <begin position="336"/>
        <end position="348"/>
    </location>
</feature>
<reference evidence="6 7" key="1">
    <citation type="submission" date="2024-04" db="EMBL/GenBank/DDBJ databases">
        <authorList>
            <consortium name="Genoscope - CEA"/>
            <person name="William W."/>
        </authorList>
    </citation>
    <scope>NUCLEOTIDE SEQUENCE [LARGE SCALE GENOMIC DNA]</scope>
</reference>
<dbReference type="GO" id="GO:0005509">
    <property type="term" value="F:calcium ion binding"/>
    <property type="evidence" value="ECO:0007669"/>
    <property type="project" value="InterPro"/>
</dbReference>
<dbReference type="GO" id="GO:0005813">
    <property type="term" value="C:centrosome"/>
    <property type="evidence" value="ECO:0007669"/>
    <property type="project" value="TreeGrafter"/>
</dbReference>
<keyword evidence="1" id="KW-0963">Cytoplasm</keyword>
<feature type="region of interest" description="Disordered" evidence="4">
    <location>
        <begin position="490"/>
        <end position="518"/>
    </location>
</feature>
<dbReference type="InterPro" id="IPR018247">
    <property type="entry name" value="EF_Hand_1_Ca_BS"/>
</dbReference>
<feature type="compositionally biased region" description="Low complexity" evidence="4">
    <location>
        <begin position="254"/>
        <end position="268"/>
    </location>
</feature>
<feature type="compositionally biased region" description="Acidic residues" evidence="4">
    <location>
        <begin position="467"/>
        <end position="476"/>
    </location>
</feature>
<dbReference type="Pfam" id="PF09398">
    <property type="entry name" value="FOP_dimer"/>
    <property type="match status" value="1"/>
</dbReference>
<evidence type="ECO:0000256" key="1">
    <source>
        <dbReference type="ARBA" id="ARBA00022490"/>
    </source>
</evidence>
<name>A0AAV2IHS7_LYMST</name>
<feature type="compositionally biased region" description="Polar residues" evidence="4">
    <location>
        <begin position="311"/>
        <end position="328"/>
    </location>
</feature>
<feature type="compositionally biased region" description="Basic and acidic residues" evidence="4">
    <location>
        <begin position="349"/>
        <end position="358"/>
    </location>
</feature>
<dbReference type="GO" id="GO:0034453">
    <property type="term" value="P:microtubule anchoring"/>
    <property type="evidence" value="ECO:0007669"/>
    <property type="project" value="InterPro"/>
</dbReference>
<feature type="domain" description="EF-hand" evidence="5">
    <location>
        <begin position="156"/>
        <end position="191"/>
    </location>
</feature>
<feature type="compositionally biased region" description="Polar residues" evidence="4">
    <location>
        <begin position="374"/>
        <end position="389"/>
    </location>
</feature>
<evidence type="ECO:0000313" key="6">
    <source>
        <dbReference type="EMBL" id="CAL1544508.1"/>
    </source>
</evidence>
<dbReference type="PROSITE" id="PS00018">
    <property type="entry name" value="EF_HAND_1"/>
    <property type="match status" value="1"/>
</dbReference>
<evidence type="ECO:0000313" key="7">
    <source>
        <dbReference type="Proteomes" id="UP001497497"/>
    </source>
</evidence>